<keyword evidence="6" id="KW-0479">Metal-binding</keyword>
<dbReference type="InterPro" id="IPR050123">
    <property type="entry name" value="Prok_molybdopt-oxidoreductase"/>
</dbReference>
<feature type="domain" description="Molybdopterin dinucleotide-binding" evidence="11">
    <location>
        <begin position="416"/>
        <end position="523"/>
    </location>
</feature>
<organism evidence="12 13">
    <name type="scientific">Syntrophothermus lipocalidus (strain DSM 12680 / TGB-C1)</name>
    <dbReference type="NCBI Taxonomy" id="643648"/>
    <lineage>
        <taxon>Bacteria</taxon>
        <taxon>Bacillati</taxon>
        <taxon>Bacillota</taxon>
        <taxon>Clostridia</taxon>
        <taxon>Eubacteriales</taxon>
        <taxon>Syntrophomonadaceae</taxon>
        <taxon>Syntrophothermus</taxon>
    </lineage>
</organism>
<evidence type="ECO:0000256" key="3">
    <source>
        <dbReference type="ARBA" id="ARBA00007023"/>
    </source>
</evidence>
<dbReference type="HOGENOM" id="CLU_000422_13_4_9"/>
<keyword evidence="5" id="KW-0500">Molybdenum</keyword>
<dbReference type="GO" id="GO:0015942">
    <property type="term" value="P:formate metabolic process"/>
    <property type="evidence" value="ECO:0007669"/>
    <property type="project" value="InterPro"/>
</dbReference>
<proteinExistence type="inferred from homology"/>
<evidence type="ECO:0000256" key="2">
    <source>
        <dbReference type="ARBA" id="ARBA00001966"/>
    </source>
</evidence>
<comment type="cofactor">
    <cofactor evidence="1">
        <name>Mo-bis(molybdopterin guanine dinucleotide)</name>
        <dbReference type="ChEBI" id="CHEBI:60539"/>
    </cofactor>
</comment>
<dbReference type="GO" id="GO:0022904">
    <property type="term" value="P:respiratory electron transport chain"/>
    <property type="evidence" value="ECO:0007669"/>
    <property type="project" value="TreeGrafter"/>
</dbReference>
<dbReference type="InterPro" id="IPR006478">
    <property type="entry name" value="Formate_DH_asu"/>
</dbReference>
<dbReference type="FunFam" id="2.40.40.20:FF:000005">
    <property type="entry name" value="Periplasmic nitrate reductase"/>
    <property type="match status" value="1"/>
</dbReference>
<accession>D7CM76</accession>
<dbReference type="Proteomes" id="UP000000378">
    <property type="component" value="Chromosome"/>
</dbReference>
<keyword evidence="8" id="KW-0408">Iron</keyword>
<dbReference type="PANTHER" id="PTHR43105:SF14">
    <property type="entry name" value="FORMATE DEHYDROGENASE H"/>
    <property type="match status" value="1"/>
</dbReference>
<dbReference type="GO" id="GO:0008863">
    <property type="term" value="F:formate dehydrogenase (NAD+) activity"/>
    <property type="evidence" value="ECO:0007669"/>
    <property type="project" value="InterPro"/>
</dbReference>
<dbReference type="GO" id="GO:0016020">
    <property type="term" value="C:membrane"/>
    <property type="evidence" value="ECO:0007669"/>
    <property type="project" value="TreeGrafter"/>
</dbReference>
<dbReference type="SUPFAM" id="SSF53706">
    <property type="entry name" value="Formate dehydrogenase/DMSO reductase, domains 1-3"/>
    <property type="match status" value="1"/>
</dbReference>
<dbReference type="GO" id="GO:0043546">
    <property type="term" value="F:molybdopterin cofactor binding"/>
    <property type="evidence" value="ECO:0007669"/>
    <property type="project" value="InterPro"/>
</dbReference>
<gene>
    <name evidence="12" type="ordered locus">Slip_1032</name>
</gene>
<sequence>MTNSINELEKDARAILVIGSNTTENHPVIGMKIKKNVLENGARLIVADPRRVDLAEIADVYLRHRPGTDVALLNGMMNVIISEGLADSDFIAANTEGYEAMAEVVARYTPEYVEAITGVPAADIRRAARIYARAEAAVICYAMGLTQHSTGTDNVKSVCNLAMLTGNIGRPGTGVAPLRGQNNVQGACDMGGLPNVLPGYQPVTDESVRSRFEQAWNVSLSSKPGLTLTETVEKAYRGEIRALIIIGENPMISDPDLNHCEEALKNLDFLAVQDIFLSETARFAHVVLPGACFAEKDGTFTNTERRVQRVRKAVDPPGQARADWEIICELASRMGYPMSYSSPEEIFEEMRGLTPSYAGMTYARLEGQGLQWPCPSEDHPGTAILHRDGRFTRGKGLFSPVEFLEPAELPDDEYPLVLTTGRNLFHYHTGTMTRRCQALNQHVPEAEVEINPNLAAQLGIKNGETVRLSTRRGSIEVKARITAMIEDGVVFMTFHFAEAAVNLLTKADSLDPVAKIPEYKVCAARLEKMT</sequence>
<keyword evidence="7" id="KW-0560">Oxidoreductase</keyword>
<dbReference type="SUPFAM" id="SSF50692">
    <property type="entry name" value="ADC-like"/>
    <property type="match status" value="1"/>
</dbReference>
<dbReference type="Gene3D" id="3.40.228.10">
    <property type="entry name" value="Dimethylsulfoxide Reductase, domain 2"/>
    <property type="match status" value="1"/>
</dbReference>
<dbReference type="Gene3D" id="2.40.40.20">
    <property type="match status" value="1"/>
</dbReference>
<evidence type="ECO:0000313" key="12">
    <source>
        <dbReference type="EMBL" id="ADI01811.1"/>
    </source>
</evidence>
<dbReference type="GO" id="GO:0051539">
    <property type="term" value="F:4 iron, 4 sulfur cluster binding"/>
    <property type="evidence" value="ECO:0007669"/>
    <property type="project" value="UniProtKB-KW"/>
</dbReference>
<dbReference type="GO" id="GO:0046872">
    <property type="term" value="F:metal ion binding"/>
    <property type="evidence" value="ECO:0007669"/>
    <property type="project" value="UniProtKB-KW"/>
</dbReference>
<reference evidence="13" key="1">
    <citation type="journal article" date="2010" name="Stand. Genomic Sci.">
        <title>Complete genome sequence of Syntrophothermus lipocalidus type strain (TGB-C1T).</title>
        <authorList>
            <consortium name="US DOE Joint Genome Institute (JGI-PGF)"/>
            <person name="Djao O."/>
            <person name="Zhang X."/>
            <person name="Lucas S."/>
            <person name="Lapidus A."/>
            <person name="Glavina Del Rio T."/>
            <person name="Nolan M."/>
            <person name="Tice H."/>
            <person name="Cheng J."/>
            <person name="Han C."/>
            <person name="Tapia R."/>
            <person name="Goodwin L."/>
            <person name="Pitluck S."/>
            <person name="Liolios K."/>
            <person name="Ivanova N."/>
            <person name="Mavromatis K."/>
            <person name="Mikhailova N."/>
            <person name="Ovchinnikova G."/>
            <person name="Pati A."/>
            <person name="Brambilla E."/>
            <person name="Chen A."/>
            <person name="Palaniappan K."/>
            <person name="Land M."/>
            <person name="Hauser L."/>
            <person name="Chang Y."/>
            <person name="Jeffries C."/>
            <person name="Rohde M."/>
            <person name="Sikorski J."/>
            <person name="Spring S."/>
            <person name="Goker M."/>
            <person name="Detter J."/>
            <person name="Woyke T."/>
            <person name="Bristow J."/>
            <person name="Eisen J."/>
            <person name="Markowitz V."/>
            <person name="Hugenholtz P."/>
            <person name="Kyrpides N."/>
            <person name="Klenk H."/>
        </authorList>
    </citation>
    <scope>NUCLEOTIDE SEQUENCE [LARGE SCALE GENOMIC DNA]</scope>
    <source>
        <strain evidence="13">DSM 12680 / TGB-C1</strain>
    </source>
</reference>
<evidence type="ECO:0000256" key="5">
    <source>
        <dbReference type="ARBA" id="ARBA00022505"/>
    </source>
</evidence>
<dbReference type="GO" id="GO:0003954">
    <property type="term" value="F:NADH dehydrogenase activity"/>
    <property type="evidence" value="ECO:0007669"/>
    <property type="project" value="TreeGrafter"/>
</dbReference>
<dbReference type="Pfam" id="PF00384">
    <property type="entry name" value="Molybdopterin"/>
    <property type="match status" value="1"/>
</dbReference>
<dbReference type="EMBL" id="CP002048">
    <property type="protein sequence ID" value="ADI01811.1"/>
    <property type="molecule type" value="Genomic_DNA"/>
</dbReference>
<keyword evidence="9" id="KW-0411">Iron-sulfur</keyword>
<evidence type="ECO:0000259" key="11">
    <source>
        <dbReference type="Pfam" id="PF01568"/>
    </source>
</evidence>
<dbReference type="AlphaFoldDB" id="D7CM76"/>
<dbReference type="InterPro" id="IPR006657">
    <property type="entry name" value="MoPterin_dinucl-bd_dom"/>
</dbReference>
<evidence type="ECO:0000259" key="10">
    <source>
        <dbReference type="Pfam" id="PF00384"/>
    </source>
</evidence>
<evidence type="ECO:0000256" key="9">
    <source>
        <dbReference type="ARBA" id="ARBA00023014"/>
    </source>
</evidence>
<reference evidence="12 13" key="2">
    <citation type="journal article" date="2010" name="Stand. Genomic Sci.">
        <title>Complete genome sequence of Syntrophothermus lipocalidus type strain (TGB-C1).</title>
        <authorList>
            <person name="Djao O.D."/>
            <person name="Zhang X."/>
            <person name="Lucas S."/>
            <person name="Lapidus A."/>
            <person name="Del Rio T.G."/>
            <person name="Nolan M."/>
            <person name="Tice H."/>
            <person name="Cheng J.F."/>
            <person name="Han C."/>
            <person name="Tapia R."/>
            <person name="Goodwin L."/>
            <person name="Pitluck S."/>
            <person name="Liolios K."/>
            <person name="Ivanova N."/>
            <person name="Mavromatis K."/>
            <person name="Mikhailova N."/>
            <person name="Ovchinnikova G."/>
            <person name="Pati A."/>
            <person name="Brambilla E."/>
            <person name="Chen A."/>
            <person name="Palaniappan K."/>
            <person name="Land M."/>
            <person name="Hauser L."/>
            <person name="Chang Y.J."/>
            <person name="Jeffries C.D."/>
            <person name="Rohde M."/>
            <person name="Sikorski J."/>
            <person name="Spring S."/>
            <person name="Goker M."/>
            <person name="Detter J.C."/>
            <person name="Woyke T."/>
            <person name="Bristow J."/>
            <person name="Eisen J.A."/>
            <person name="Markowitz V."/>
            <person name="Hugenholtz P."/>
            <person name="Kyrpides N.C."/>
            <person name="Klenk H.P."/>
        </authorList>
    </citation>
    <scope>NUCLEOTIDE SEQUENCE [LARGE SCALE GENOMIC DNA]</scope>
    <source>
        <strain evidence="13">DSM 12680 / TGB-C1</strain>
    </source>
</reference>
<dbReference type="InterPro" id="IPR041925">
    <property type="entry name" value="CT_Formate-Dh_H"/>
</dbReference>
<dbReference type="Pfam" id="PF01568">
    <property type="entry name" value="Molydop_binding"/>
    <property type="match status" value="1"/>
</dbReference>
<feature type="domain" description="Molybdopterin oxidoreductase" evidence="10">
    <location>
        <begin position="2"/>
        <end position="332"/>
    </location>
</feature>
<dbReference type="STRING" id="643648.Slip_1032"/>
<evidence type="ECO:0000256" key="8">
    <source>
        <dbReference type="ARBA" id="ARBA00023004"/>
    </source>
</evidence>
<dbReference type="InterPro" id="IPR009010">
    <property type="entry name" value="Asp_de-COase-like_dom_sf"/>
</dbReference>
<dbReference type="eggNOG" id="COG3383">
    <property type="taxonomic scope" value="Bacteria"/>
</dbReference>
<comment type="cofactor">
    <cofactor evidence="2">
        <name>[4Fe-4S] cluster</name>
        <dbReference type="ChEBI" id="CHEBI:49883"/>
    </cofactor>
</comment>
<dbReference type="InterPro" id="IPR006656">
    <property type="entry name" value="Mopterin_OxRdtase"/>
</dbReference>
<name>D7CM76_SYNLT</name>
<dbReference type="KEGG" id="slp:Slip_1032"/>
<evidence type="ECO:0000256" key="4">
    <source>
        <dbReference type="ARBA" id="ARBA00022485"/>
    </source>
</evidence>
<protein>
    <submittedName>
        <fullName evidence="12">Formate dehydrogenase, alpha subunit</fullName>
    </submittedName>
</protein>
<dbReference type="FunFam" id="3.40.228.10:FF:000002">
    <property type="entry name" value="Formate dehydrogenase subunit alpha"/>
    <property type="match status" value="1"/>
</dbReference>
<dbReference type="PANTHER" id="PTHR43105">
    <property type="entry name" value="RESPIRATORY NITRATE REDUCTASE"/>
    <property type="match status" value="1"/>
</dbReference>
<dbReference type="Gene3D" id="3.40.50.740">
    <property type="match status" value="1"/>
</dbReference>
<dbReference type="CDD" id="cd02790">
    <property type="entry name" value="MopB_CT_Formate-Dh_H"/>
    <property type="match status" value="1"/>
</dbReference>
<dbReference type="NCBIfam" id="TIGR01591">
    <property type="entry name" value="Fdh-alpha"/>
    <property type="match status" value="1"/>
</dbReference>
<comment type="similarity">
    <text evidence="3">In the C-terminal section; belongs to the prokaryotic molybdopterin-containing oxidoreductase family.</text>
</comment>
<keyword evidence="4" id="KW-0004">4Fe-4S</keyword>
<evidence type="ECO:0000256" key="7">
    <source>
        <dbReference type="ARBA" id="ARBA00023002"/>
    </source>
</evidence>
<evidence type="ECO:0000256" key="1">
    <source>
        <dbReference type="ARBA" id="ARBA00001942"/>
    </source>
</evidence>
<keyword evidence="13" id="KW-1185">Reference proteome</keyword>
<evidence type="ECO:0000256" key="6">
    <source>
        <dbReference type="ARBA" id="ARBA00022723"/>
    </source>
</evidence>
<evidence type="ECO:0000313" key="13">
    <source>
        <dbReference type="Proteomes" id="UP000000378"/>
    </source>
</evidence>